<dbReference type="InterPro" id="IPR019533">
    <property type="entry name" value="Peptidase_S26"/>
</dbReference>
<name>A0ABS6SBU3_9SPHN</name>
<dbReference type="Proteomes" id="UP000722336">
    <property type="component" value="Unassembled WGS sequence"/>
</dbReference>
<feature type="domain" description="Peptidase S26" evidence="1">
    <location>
        <begin position="9"/>
        <end position="166"/>
    </location>
</feature>
<evidence type="ECO:0000259" key="1">
    <source>
        <dbReference type="Pfam" id="PF10502"/>
    </source>
</evidence>
<evidence type="ECO:0000313" key="3">
    <source>
        <dbReference type="Proteomes" id="UP000722336"/>
    </source>
</evidence>
<evidence type="ECO:0000313" key="2">
    <source>
        <dbReference type="EMBL" id="MBV7255890.1"/>
    </source>
</evidence>
<proteinExistence type="predicted"/>
<comment type="caution">
    <text evidence="2">The sequence shown here is derived from an EMBL/GenBank/DDBJ whole genome shotgun (WGS) entry which is preliminary data.</text>
</comment>
<gene>
    <name evidence="2" type="ORF">KCG44_03725</name>
</gene>
<accession>A0ABS6SBU3</accession>
<dbReference type="Pfam" id="PF10502">
    <property type="entry name" value="Peptidase_S26"/>
    <property type="match status" value="1"/>
</dbReference>
<dbReference type="EMBL" id="JAGSPA010000001">
    <property type="protein sequence ID" value="MBV7255890.1"/>
    <property type="molecule type" value="Genomic_DNA"/>
</dbReference>
<keyword evidence="3" id="KW-1185">Reference proteome</keyword>
<sequence length="170" mass="18412">MTRARRTLSFAGVAIGLIGASAAVRSDPILIWNASASVPVGVYFVTPLRDPQVGDLAVVRPPEELSNWLVARGYLGHDTPLLKHIAGLPGAEVCRFGITITIDGASVATAQTADRHVRPLPVWSGCRVLREGEVFFLNRREPASLDGRYFGPLDTDTIIGRAVPIWTRED</sequence>
<organism evidence="2 3">
    <name type="scientific">Pacificimonas pallii</name>
    <dbReference type="NCBI Taxonomy" id="2827236"/>
    <lineage>
        <taxon>Bacteria</taxon>
        <taxon>Pseudomonadati</taxon>
        <taxon>Pseudomonadota</taxon>
        <taxon>Alphaproteobacteria</taxon>
        <taxon>Sphingomonadales</taxon>
        <taxon>Sphingosinicellaceae</taxon>
        <taxon>Pacificimonas</taxon>
    </lineage>
</organism>
<dbReference type="RefSeq" id="WP_218444285.1">
    <property type="nucleotide sequence ID" value="NZ_JAGSPA010000001.1"/>
</dbReference>
<protein>
    <submittedName>
        <fullName evidence="2">S26 family signal peptidase</fullName>
    </submittedName>
</protein>
<reference evidence="2 3" key="1">
    <citation type="submission" date="2021-04" db="EMBL/GenBank/DDBJ databases">
        <authorList>
            <person name="Pira H."/>
            <person name="Risdian C."/>
            <person name="Wink J."/>
        </authorList>
    </citation>
    <scope>NUCLEOTIDE SEQUENCE [LARGE SCALE GENOMIC DNA]</scope>
    <source>
        <strain evidence="2 3">WHA3</strain>
    </source>
</reference>